<comment type="subcellular location">
    <subcellularLocation>
        <location evidence="1">Nucleus</location>
    </subcellularLocation>
</comment>
<evidence type="ECO:0000256" key="5">
    <source>
        <dbReference type="ARBA" id="ARBA00022833"/>
    </source>
</evidence>
<dbReference type="Pfam" id="PF25429">
    <property type="entry name" value="zf-POGZ"/>
    <property type="match status" value="1"/>
</dbReference>
<feature type="region of interest" description="Disordered" evidence="8">
    <location>
        <begin position="1099"/>
        <end position="1129"/>
    </location>
</feature>
<reference evidence="11" key="1">
    <citation type="submission" date="2025-08" db="UniProtKB">
        <authorList>
            <consortium name="RefSeq"/>
        </authorList>
    </citation>
    <scope>IDENTIFICATION</scope>
</reference>
<keyword evidence="4 7" id="KW-0863">Zinc-finger</keyword>
<feature type="domain" description="C2H2-type" evidence="9">
    <location>
        <begin position="917"/>
        <end position="950"/>
    </location>
</feature>
<dbReference type="KEGG" id="pbar:105424233"/>
<keyword evidence="5" id="KW-0862">Zinc</keyword>
<organism evidence="10 11">
    <name type="scientific">Pogonomyrmex barbatus</name>
    <name type="common">red harvester ant</name>
    <dbReference type="NCBI Taxonomy" id="144034"/>
    <lineage>
        <taxon>Eukaryota</taxon>
        <taxon>Metazoa</taxon>
        <taxon>Ecdysozoa</taxon>
        <taxon>Arthropoda</taxon>
        <taxon>Hexapoda</taxon>
        <taxon>Insecta</taxon>
        <taxon>Pterygota</taxon>
        <taxon>Neoptera</taxon>
        <taxon>Endopterygota</taxon>
        <taxon>Hymenoptera</taxon>
        <taxon>Apocrita</taxon>
        <taxon>Aculeata</taxon>
        <taxon>Formicoidea</taxon>
        <taxon>Formicidae</taxon>
        <taxon>Myrmicinae</taxon>
        <taxon>Pogonomyrmex</taxon>
    </lineage>
</organism>
<dbReference type="InterPro" id="IPR057618">
    <property type="entry name" value="Znf_POGZ/Z280C-D-like"/>
</dbReference>
<evidence type="ECO:0000256" key="7">
    <source>
        <dbReference type="PROSITE-ProRule" id="PRU00042"/>
    </source>
</evidence>
<dbReference type="GeneID" id="105424233"/>
<evidence type="ECO:0000256" key="1">
    <source>
        <dbReference type="ARBA" id="ARBA00004123"/>
    </source>
</evidence>
<dbReference type="Gene3D" id="3.30.160.60">
    <property type="entry name" value="Classic Zinc Finger"/>
    <property type="match status" value="1"/>
</dbReference>
<evidence type="ECO:0000256" key="8">
    <source>
        <dbReference type="SAM" id="MobiDB-lite"/>
    </source>
</evidence>
<dbReference type="InterPro" id="IPR013087">
    <property type="entry name" value="Znf_C2H2_type"/>
</dbReference>
<evidence type="ECO:0000259" key="9">
    <source>
        <dbReference type="PROSITE" id="PS50157"/>
    </source>
</evidence>
<dbReference type="Proteomes" id="UP000504615">
    <property type="component" value="Unplaced"/>
</dbReference>
<dbReference type="CTD" id="36685"/>
<dbReference type="SMART" id="SM00355">
    <property type="entry name" value="ZnF_C2H2"/>
    <property type="match status" value="7"/>
</dbReference>
<dbReference type="PROSITE" id="PS50157">
    <property type="entry name" value="ZINC_FINGER_C2H2_2"/>
    <property type="match status" value="1"/>
</dbReference>
<dbReference type="InterPro" id="IPR050888">
    <property type="entry name" value="ZnF_C2H2-type_TF"/>
</dbReference>
<evidence type="ECO:0000256" key="3">
    <source>
        <dbReference type="ARBA" id="ARBA00022737"/>
    </source>
</evidence>
<protein>
    <submittedName>
        <fullName evidence="11">Uncharacterized protein LOC105424233</fullName>
    </submittedName>
</protein>
<sequence length="1129" mass="127635">MPKLRISQTVLNARPSNMTLNLECTEEPLSEAQLTSNTKLKEDCDKVAVILEEIFKEGGKMVCQAGVVSGYQYTLPSSTPTQTPPVVQNNPQILNVTQQNKNSAIKLNIGNTSGSSTGNIQLVVDPRMGVILGSVTQTQGTTATTTSVVSTVAQPQQENYKYTRSGRRTKVLQLQQPDIIEESAPVTRVKSKPVPATHVTTPTTSSQQQTINLRIKTPNKQTVTQSTIKPTEHTSIGGIAIGYKNTASEHIDEINKNQPDSREFMFNKTNGGRTYPSLVVIARPNLRNKDIPSQVAQKERQALDAKVKNVLMFSATKFAEWLIQQGLVKSQQYCSQHNANFPSPKLKLGMYSDQGTFPYSGGYVWISNCCPDRFVSVFSGSIFQGAHYTPTVLLKLIYHWACQTNVQNVVSWVKVSNLYLKNFYTNLRSICTAAIWDKCRKMGGKNSVIQVGVISLGTTSQDGQMRQVKVEVLGVLDPTTMDLRLRAWEPSQEGYRTSCKRRFNSILQPLKEWVHTDSKIMTDFTVDKNTLHEMGYIHVTQSVLAEQNSRNLMSNYHIMEYLRKIVPRMFQNTLSLLSRQMIQQFLDELIWREMYGGTSERAFDNIIRHIAEQTRLEYNECLLDRLSRIAANPFHDWSYSDSLPNATVVTNQKDSTSESTTDATLSSKVPEVPTVKPGLRRGRKRVYPATTSEPEIKRPAIEIKSNKEKEDKNDKEPKDQIQLQELYYATMEGNKNIILKEPKASLYFKCFLCTTVMRSNTEVMEHMISHVPPQLPGQSELSVCRYCCTPLSSQHQMLTHVSETHSNFGHSDNLMVVCAICEEKFGKSKSLIDHLTLMHYPSEMPYQCESCGYRTSSHKDVIDHYYETHEKGEGLQCPYCLKVIQFVSEGNPNASNVYAYLSHMQRHIVRRDQGKGNKCSRCCLWFNQKSTLTMHQRELHDCVAHTKAIPYSAGNNGIMISNRIPEVVQFSVDSPPPELPLDDKIQKWSTGPITVNTFTRHLSCQECEEDIEEDEHYPGEQRCQQCRYVTCCWRAFQEHQQQIHNERPKISLIVPSPLVNIPLEKKLQCECGYMSNDGNRLAKHLIKCKKMSARPVEESAPSGMLDSLGLVPRTASEEADTNGKSNLRN</sequence>
<evidence type="ECO:0000256" key="6">
    <source>
        <dbReference type="ARBA" id="ARBA00023242"/>
    </source>
</evidence>
<dbReference type="PROSITE" id="PS00028">
    <property type="entry name" value="ZINC_FINGER_C2H2_1"/>
    <property type="match status" value="3"/>
</dbReference>
<keyword evidence="10" id="KW-1185">Reference proteome</keyword>
<feature type="compositionally biased region" description="Polar residues" evidence="8">
    <location>
        <begin position="650"/>
        <end position="667"/>
    </location>
</feature>
<accession>A0A6I9VZF9</accession>
<dbReference type="PANTHER" id="PTHR24406">
    <property type="entry name" value="TRANSCRIPTIONAL REPRESSOR CTCFL-RELATED"/>
    <property type="match status" value="1"/>
</dbReference>
<feature type="region of interest" description="Disordered" evidence="8">
    <location>
        <begin position="650"/>
        <end position="718"/>
    </location>
</feature>
<keyword evidence="3" id="KW-0677">Repeat</keyword>
<keyword evidence="6" id="KW-0539">Nucleus</keyword>
<proteinExistence type="predicted"/>
<keyword evidence="2" id="KW-0479">Metal-binding</keyword>
<name>A0A6I9VZF9_9HYME</name>
<dbReference type="RefSeq" id="XP_011632663.1">
    <property type="nucleotide sequence ID" value="XM_011634361.2"/>
</dbReference>
<evidence type="ECO:0000256" key="4">
    <source>
        <dbReference type="ARBA" id="ARBA00022771"/>
    </source>
</evidence>
<feature type="compositionally biased region" description="Basic and acidic residues" evidence="8">
    <location>
        <begin position="694"/>
        <end position="718"/>
    </location>
</feature>
<dbReference type="GO" id="GO:0008270">
    <property type="term" value="F:zinc ion binding"/>
    <property type="evidence" value="ECO:0007669"/>
    <property type="project" value="UniProtKB-KW"/>
</dbReference>
<evidence type="ECO:0000313" key="10">
    <source>
        <dbReference type="Proteomes" id="UP000504615"/>
    </source>
</evidence>
<evidence type="ECO:0000313" key="11">
    <source>
        <dbReference type="RefSeq" id="XP_011632663.1"/>
    </source>
</evidence>
<evidence type="ECO:0000256" key="2">
    <source>
        <dbReference type="ARBA" id="ARBA00022723"/>
    </source>
</evidence>
<dbReference type="GO" id="GO:0005634">
    <property type="term" value="C:nucleus"/>
    <property type="evidence" value="ECO:0007669"/>
    <property type="project" value="UniProtKB-SubCell"/>
</dbReference>
<gene>
    <name evidence="11" type="primary">LOC105424233</name>
</gene>
<dbReference type="AlphaFoldDB" id="A0A6I9VZF9"/>
<dbReference type="GO" id="GO:0003677">
    <property type="term" value="F:DNA binding"/>
    <property type="evidence" value="ECO:0007669"/>
    <property type="project" value="UniProtKB-KW"/>
</dbReference>
<dbReference type="OrthoDB" id="10032537at2759"/>